<reference evidence="1" key="1">
    <citation type="submission" date="2023-05" db="EMBL/GenBank/DDBJ databases">
        <authorList>
            <person name="Stuckert A."/>
        </authorList>
    </citation>
    <scope>NUCLEOTIDE SEQUENCE</scope>
</reference>
<name>A0ABN9B3U7_9NEOB</name>
<evidence type="ECO:0000313" key="2">
    <source>
        <dbReference type="Proteomes" id="UP001162483"/>
    </source>
</evidence>
<dbReference type="EMBL" id="CATNWA010002151">
    <property type="protein sequence ID" value="CAI9542197.1"/>
    <property type="molecule type" value="Genomic_DNA"/>
</dbReference>
<keyword evidence="2" id="KW-1185">Reference proteome</keyword>
<dbReference type="Proteomes" id="UP001162483">
    <property type="component" value="Unassembled WGS sequence"/>
</dbReference>
<accession>A0ABN9B3U7</accession>
<evidence type="ECO:0000313" key="1">
    <source>
        <dbReference type="EMBL" id="CAI9542197.1"/>
    </source>
</evidence>
<sequence>FLPLAPTKGHYSSQWHQWWGTISPIDSDDRALFFPLTPMIENYSSYYPNDGALFLPVTPTVGHYSSH</sequence>
<proteinExistence type="predicted"/>
<comment type="caution">
    <text evidence="1">The sequence shown here is derived from an EMBL/GenBank/DDBJ whole genome shotgun (WGS) entry which is preliminary data.</text>
</comment>
<feature type="non-terminal residue" evidence="1">
    <location>
        <position position="1"/>
    </location>
</feature>
<protein>
    <submittedName>
        <fullName evidence="1">Uncharacterized protein</fullName>
    </submittedName>
</protein>
<organism evidence="1 2">
    <name type="scientific">Staurois parvus</name>
    <dbReference type="NCBI Taxonomy" id="386267"/>
    <lineage>
        <taxon>Eukaryota</taxon>
        <taxon>Metazoa</taxon>
        <taxon>Chordata</taxon>
        <taxon>Craniata</taxon>
        <taxon>Vertebrata</taxon>
        <taxon>Euteleostomi</taxon>
        <taxon>Amphibia</taxon>
        <taxon>Batrachia</taxon>
        <taxon>Anura</taxon>
        <taxon>Neobatrachia</taxon>
        <taxon>Ranoidea</taxon>
        <taxon>Ranidae</taxon>
        <taxon>Staurois</taxon>
    </lineage>
</organism>
<gene>
    <name evidence="1" type="ORF">SPARVUS_LOCUS2048540</name>
</gene>